<evidence type="ECO:0000313" key="2">
    <source>
        <dbReference type="EMBL" id="AWW00610.1"/>
    </source>
</evidence>
<evidence type="ECO:0000259" key="1">
    <source>
        <dbReference type="Pfam" id="PF09413"/>
    </source>
</evidence>
<dbReference type="InterPro" id="IPR018551">
    <property type="entry name" value="DUF2007"/>
</dbReference>
<proteinExistence type="predicted"/>
<accession>A0A2Z4GGU3</accession>
<feature type="domain" description="DUF2007" evidence="1">
    <location>
        <begin position="10"/>
        <end position="51"/>
    </location>
</feature>
<organism evidence="2 3">
    <name type="scientific">Arcticibacterium luteifluviistationis</name>
    <dbReference type="NCBI Taxonomy" id="1784714"/>
    <lineage>
        <taxon>Bacteria</taxon>
        <taxon>Pseudomonadati</taxon>
        <taxon>Bacteroidota</taxon>
        <taxon>Cytophagia</taxon>
        <taxon>Cytophagales</taxon>
        <taxon>Leadbetterellaceae</taxon>
        <taxon>Arcticibacterium</taxon>
    </lineage>
</organism>
<dbReference type="EMBL" id="CP029480">
    <property type="protein sequence ID" value="AWW00610.1"/>
    <property type="molecule type" value="Genomic_DNA"/>
</dbReference>
<gene>
    <name evidence="2" type="ORF">DJ013_21440</name>
</gene>
<dbReference type="Pfam" id="PF09413">
    <property type="entry name" value="DUF2007"/>
    <property type="match status" value="1"/>
</dbReference>
<reference evidence="2 3" key="1">
    <citation type="submission" date="2018-05" db="EMBL/GenBank/DDBJ databases">
        <title>Complete genome sequence of Arcticibacterium luteifluviistationis SM1504T, a cytophagaceae bacterium isolated from Arctic surface seawater.</title>
        <authorList>
            <person name="Li Y."/>
            <person name="Qin Q.-L."/>
        </authorList>
    </citation>
    <scope>NUCLEOTIDE SEQUENCE [LARGE SCALE GENOMIC DNA]</scope>
    <source>
        <strain evidence="2 3">SM1504</strain>
    </source>
</reference>
<evidence type="ECO:0000313" key="3">
    <source>
        <dbReference type="Proteomes" id="UP000249873"/>
    </source>
</evidence>
<dbReference type="RefSeq" id="WP_111373976.1">
    <property type="nucleotide sequence ID" value="NZ_CP029480.1"/>
</dbReference>
<dbReference type="AlphaFoldDB" id="A0A2Z4GGU3"/>
<keyword evidence="3" id="KW-1185">Reference proteome</keyword>
<dbReference type="OrthoDB" id="1467917at2"/>
<dbReference type="KEGG" id="als:DJ013_21440"/>
<dbReference type="Proteomes" id="UP000249873">
    <property type="component" value="Chromosome"/>
</dbReference>
<sequence>MILSTESDNWQIVYKTENAMQAELLKNDLENNEIKCFIVNKKDTMYPIFGANILYTQTSDVNVAKVIIEVFLNKNESEIE</sequence>
<name>A0A2Z4GGU3_9BACT</name>
<protein>
    <recommendedName>
        <fullName evidence="1">DUF2007 domain-containing protein</fullName>
    </recommendedName>
</protein>